<accession>A0AAE0U3R9</accession>
<protein>
    <submittedName>
        <fullName evidence="1">Uncharacterized protein</fullName>
    </submittedName>
</protein>
<dbReference type="Proteomes" id="UP001285441">
    <property type="component" value="Unassembled WGS sequence"/>
</dbReference>
<comment type="caution">
    <text evidence="1">The sequence shown here is derived from an EMBL/GenBank/DDBJ whole genome shotgun (WGS) entry which is preliminary data.</text>
</comment>
<reference evidence="1" key="1">
    <citation type="journal article" date="2023" name="Mol. Phylogenet. Evol.">
        <title>Genome-scale phylogeny and comparative genomics of the fungal order Sordariales.</title>
        <authorList>
            <person name="Hensen N."/>
            <person name="Bonometti L."/>
            <person name="Westerberg I."/>
            <person name="Brannstrom I.O."/>
            <person name="Guillou S."/>
            <person name="Cros-Aarteil S."/>
            <person name="Calhoun S."/>
            <person name="Haridas S."/>
            <person name="Kuo A."/>
            <person name="Mondo S."/>
            <person name="Pangilinan J."/>
            <person name="Riley R."/>
            <person name="LaButti K."/>
            <person name="Andreopoulos B."/>
            <person name="Lipzen A."/>
            <person name="Chen C."/>
            <person name="Yan M."/>
            <person name="Daum C."/>
            <person name="Ng V."/>
            <person name="Clum A."/>
            <person name="Steindorff A."/>
            <person name="Ohm R.A."/>
            <person name="Martin F."/>
            <person name="Silar P."/>
            <person name="Natvig D.O."/>
            <person name="Lalanne C."/>
            <person name="Gautier V."/>
            <person name="Ament-Velasquez S.L."/>
            <person name="Kruys A."/>
            <person name="Hutchinson M.I."/>
            <person name="Powell A.J."/>
            <person name="Barry K."/>
            <person name="Miller A.N."/>
            <person name="Grigoriev I.V."/>
            <person name="Debuchy R."/>
            <person name="Gladieux P."/>
            <person name="Hiltunen Thoren M."/>
            <person name="Johannesson H."/>
        </authorList>
    </citation>
    <scope>NUCLEOTIDE SEQUENCE</scope>
    <source>
        <strain evidence="1">CBS 232.78</strain>
    </source>
</reference>
<organism evidence="1 2">
    <name type="scientific">Podospora didyma</name>
    <dbReference type="NCBI Taxonomy" id="330526"/>
    <lineage>
        <taxon>Eukaryota</taxon>
        <taxon>Fungi</taxon>
        <taxon>Dikarya</taxon>
        <taxon>Ascomycota</taxon>
        <taxon>Pezizomycotina</taxon>
        <taxon>Sordariomycetes</taxon>
        <taxon>Sordariomycetidae</taxon>
        <taxon>Sordariales</taxon>
        <taxon>Podosporaceae</taxon>
        <taxon>Podospora</taxon>
    </lineage>
</organism>
<dbReference type="EMBL" id="JAULSW010000002">
    <property type="protein sequence ID" value="KAK3389781.1"/>
    <property type="molecule type" value="Genomic_DNA"/>
</dbReference>
<name>A0AAE0U3R9_9PEZI</name>
<dbReference type="AlphaFoldDB" id="A0AAE0U3R9"/>
<proteinExistence type="predicted"/>
<evidence type="ECO:0000313" key="2">
    <source>
        <dbReference type="Proteomes" id="UP001285441"/>
    </source>
</evidence>
<sequence>MALSLLGGLQLAGGVKLMMSGKAQVTATKSEKVIALSLLGDLQETGKKAKVIMSYGMYDSLAFKGRWSVLAVSDGHENAQDTSIDQAEGATRPFARNVTKPSLHLYNL</sequence>
<reference evidence="1" key="2">
    <citation type="submission" date="2023-06" db="EMBL/GenBank/DDBJ databases">
        <authorList>
            <consortium name="Lawrence Berkeley National Laboratory"/>
            <person name="Haridas S."/>
            <person name="Hensen N."/>
            <person name="Bonometti L."/>
            <person name="Westerberg I."/>
            <person name="Brannstrom I.O."/>
            <person name="Guillou S."/>
            <person name="Cros-Aarteil S."/>
            <person name="Calhoun S."/>
            <person name="Kuo A."/>
            <person name="Mondo S."/>
            <person name="Pangilinan J."/>
            <person name="Riley R."/>
            <person name="LaButti K."/>
            <person name="Andreopoulos B."/>
            <person name="Lipzen A."/>
            <person name="Chen C."/>
            <person name="Yanf M."/>
            <person name="Daum C."/>
            <person name="Ng V."/>
            <person name="Clum A."/>
            <person name="Steindorff A."/>
            <person name="Ohm R."/>
            <person name="Martin F."/>
            <person name="Silar P."/>
            <person name="Natvig D."/>
            <person name="Lalanne C."/>
            <person name="Gautier V."/>
            <person name="Ament-velasquez S.L."/>
            <person name="Kruys A."/>
            <person name="Hutchinson M.I."/>
            <person name="Powell A.J."/>
            <person name="Barry K."/>
            <person name="Miller A.N."/>
            <person name="Grigoriev I.V."/>
            <person name="Debuchy R."/>
            <person name="Gladieux P."/>
            <person name="Thoren M.H."/>
            <person name="Johannesson H."/>
        </authorList>
    </citation>
    <scope>NUCLEOTIDE SEQUENCE</scope>
    <source>
        <strain evidence="1">CBS 232.78</strain>
    </source>
</reference>
<evidence type="ECO:0000313" key="1">
    <source>
        <dbReference type="EMBL" id="KAK3389781.1"/>
    </source>
</evidence>
<gene>
    <name evidence="1" type="ORF">B0H63DRAFT_445946</name>
</gene>
<keyword evidence="2" id="KW-1185">Reference proteome</keyword>